<sequence length="49" mass="5446">MIYYRSSNIQFLNFYEGVAGGISAFDYLSASSNSISMVIDDIQPAGYLR</sequence>
<organism evidence="1 2">
    <name type="scientific">Pichia kudriavzevii</name>
    <name type="common">Yeast</name>
    <name type="synonym">Issatchenkia orientalis</name>
    <dbReference type="NCBI Taxonomy" id="4909"/>
    <lineage>
        <taxon>Eukaryota</taxon>
        <taxon>Fungi</taxon>
        <taxon>Dikarya</taxon>
        <taxon>Ascomycota</taxon>
        <taxon>Saccharomycotina</taxon>
        <taxon>Pichiomycetes</taxon>
        <taxon>Pichiales</taxon>
        <taxon>Pichiaceae</taxon>
        <taxon>Pichia</taxon>
    </lineage>
</organism>
<reference evidence="2" key="1">
    <citation type="journal article" date="2014" name="Microb. Cell Fact.">
        <title>Exploiting Issatchenkia orientalis SD108 for succinic acid production.</title>
        <authorList>
            <person name="Xiao H."/>
            <person name="Shao Z."/>
            <person name="Jiang Y."/>
            <person name="Dole S."/>
            <person name="Zhao H."/>
        </authorList>
    </citation>
    <scope>NUCLEOTIDE SEQUENCE [LARGE SCALE GENOMIC DNA]</scope>
    <source>
        <strain evidence="2">SD108</strain>
    </source>
</reference>
<evidence type="ECO:0000313" key="1">
    <source>
        <dbReference type="EMBL" id="KGK35638.1"/>
    </source>
</evidence>
<name>A0A099NS49_PICKU</name>
<proteinExistence type="predicted"/>
<dbReference type="EMBL" id="JQFK01000463">
    <property type="protein sequence ID" value="KGK35638.1"/>
    <property type="molecule type" value="Genomic_DNA"/>
</dbReference>
<comment type="caution">
    <text evidence="1">The sequence shown here is derived from an EMBL/GenBank/DDBJ whole genome shotgun (WGS) entry which is preliminary data.</text>
</comment>
<dbReference type="Proteomes" id="UP000029867">
    <property type="component" value="Unassembled WGS sequence"/>
</dbReference>
<gene>
    <name evidence="1" type="ORF">JL09_g5212</name>
</gene>
<evidence type="ECO:0000313" key="2">
    <source>
        <dbReference type="Proteomes" id="UP000029867"/>
    </source>
</evidence>
<dbReference type="AlphaFoldDB" id="A0A099NS49"/>
<accession>A0A099NS49</accession>
<dbReference type="HOGENOM" id="CLU_3143275_0_0_1"/>
<protein>
    <submittedName>
        <fullName evidence="1">Uncharacterized protein</fullName>
    </submittedName>
</protein>